<dbReference type="SUPFAM" id="SSF48371">
    <property type="entry name" value="ARM repeat"/>
    <property type="match status" value="1"/>
</dbReference>
<dbReference type="InterPro" id="IPR011989">
    <property type="entry name" value="ARM-like"/>
</dbReference>
<dbReference type="InterPro" id="IPR016024">
    <property type="entry name" value="ARM-type_fold"/>
</dbReference>
<dbReference type="STRING" id="68775.A0A5C3MDB0"/>
<gene>
    <name evidence="1" type="ORF">BDQ12DRAFT_703078</name>
</gene>
<dbReference type="OrthoDB" id="26149at2759"/>
<protein>
    <recommendedName>
        <fullName evidence="3">Armadillo-type protein</fullName>
    </recommendedName>
</protein>
<dbReference type="Gene3D" id="1.25.10.10">
    <property type="entry name" value="Leucine-rich Repeat Variant"/>
    <property type="match status" value="1"/>
</dbReference>
<sequence>MEPSTDLLSLQQRLEELAITIRNTEMQSLWTDVENVSRGIANGLRVRDREVDNHTLLGNSELPQSLASLISLALHVSATPALPYTDATFELLRVAANLCMDHDGNRGHLLDASVPQLILSILEGYAEAIPLPRKYEPLVIEPGHLKVVRTAIGVLLNASMGYEPIKNRLNSLEAALTILKLSTSIYPPGAWINLSSAQRTQTSEDIEEEWSLRSSISNWAWRTVSELRDVKDESLQLFNPDVLPLITTPLLSFCAPYPETAALFEPESPIFSNLLEADFESLEETCTLLESLSLDVKDIRLALARGLYFPAEHSGVPCLSSILSFIEDGTYPPLWQTGFSEAERKRKEKSFDICKAALIKSVVEVAGEETSADVLWDDSEDGKPGGKFVCKMVSWIKQYIADVDSGAENLAGREDLVICASLSLGNLARREKNSTALLSPPHSLAPLLASKHFLSPTSDLKLKHGILGLLKNLAQSAALSPSIHTSLGSVGIVQRISEGGIWDEKSNIMADVVQLNAIGVVKHLCNANIEHTLALVLPVEDSTSTTGLSQILALVSRSESVPIKSEGTRVIVNVVKSLWSNNLNTSGATNDKDETVKAELQRRRDLAISAVLTLDYAVALANLVTRSGKYPILVNEGIIALSLLSTHKQGGPLVLKAITTALPATTSTQTAIELPSSASTSSDISSPLVVTPPSSARLRLPVPRHALDMLIFVLRNVDNPVNFPVEVRTNACSFLAQLTRHVPRDELSTVQEAARPVLEAIVKTTKPEDPLHKPCKRVLDIWRNQ</sequence>
<dbReference type="GO" id="GO:0005085">
    <property type="term" value="F:guanyl-nucleotide exchange factor activity"/>
    <property type="evidence" value="ECO:0007669"/>
    <property type="project" value="InterPro"/>
</dbReference>
<dbReference type="Proteomes" id="UP000308652">
    <property type="component" value="Unassembled WGS sequence"/>
</dbReference>
<dbReference type="EMBL" id="ML213592">
    <property type="protein sequence ID" value="TFK42625.1"/>
    <property type="molecule type" value="Genomic_DNA"/>
</dbReference>
<evidence type="ECO:0008006" key="3">
    <source>
        <dbReference type="Google" id="ProtNLM"/>
    </source>
</evidence>
<dbReference type="AlphaFoldDB" id="A0A5C3MDB0"/>
<name>A0A5C3MDB0_9AGAR</name>
<reference evidence="1 2" key="1">
    <citation type="journal article" date="2019" name="Nat. Ecol. Evol.">
        <title>Megaphylogeny resolves global patterns of mushroom evolution.</title>
        <authorList>
            <person name="Varga T."/>
            <person name="Krizsan K."/>
            <person name="Foldi C."/>
            <person name="Dima B."/>
            <person name="Sanchez-Garcia M."/>
            <person name="Sanchez-Ramirez S."/>
            <person name="Szollosi G.J."/>
            <person name="Szarkandi J.G."/>
            <person name="Papp V."/>
            <person name="Albert L."/>
            <person name="Andreopoulos W."/>
            <person name="Angelini C."/>
            <person name="Antonin V."/>
            <person name="Barry K.W."/>
            <person name="Bougher N.L."/>
            <person name="Buchanan P."/>
            <person name="Buyck B."/>
            <person name="Bense V."/>
            <person name="Catcheside P."/>
            <person name="Chovatia M."/>
            <person name="Cooper J."/>
            <person name="Damon W."/>
            <person name="Desjardin D."/>
            <person name="Finy P."/>
            <person name="Geml J."/>
            <person name="Haridas S."/>
            <person name="Hughes K."/>
            <person name="Justo A."/>
            <person name="Karasinski D."/>
            <person name="Kautmanova I."/>
            <person name="Kiss B."/>
            <person name="Kocsube S."/>
            <person name="Kotiranta H."/>
            <person name="LaButti K.M."/>
            <person name="Lechner B.E."/>
            <person name="Liimatainen K."/>
            <person name="Lipzen A."/>
            <person name="Lukacs Z."/>
            <person name="Mihaltcheva S."/>
            <person name="Morgado L.N."/>
            <person name="Niskanen T."/>
            <person name="Noordeloos M.E."/>
            <person name="Ohm R.A."/>
            <person name="Ortiz-Santana B."/>
            <person name="Ovrebo C."/>
            <person name="Racz N."/>
            <person name="Riley R."/>
            <person name="Savchenko A."/>
            <person name="Shiryaev A."/>
            <person name="Soop K."/>
            <person name="Spirin V."/>
            <person name="Szebenyi C."/>
            <person name="Tomsovsky M."/>
            <person name="Tulloss R.E."/>
            <person name="Uehling J."/>
            <person name="Grigoriev I.V."/>
            <person name="Vagvolgyi C."/>
            <person name="Papp T."/>
            <person name="Martin F.M."/>
            <person name="Miettinen O."/>
            <person name="Hibbett D.S."/>
            <person name="Nagy L.G."/>
        </authorList>
    </citation>
    <scope>NUCLEOTIDE SEQUENCE [LARGE SCALE GENOMIC DNA]</scope>
    <source>
        <strain evidence="1 2">CBS 166.37</strain>
    </source>
</reference>
<keyword evidence="2" id="KW-1185">Reference proteome</keyword>
<proteinExistence type="predicted"/>
<organism evidence="1 2">
    <name type="scientific">Crucibulum laeve</name>
    <dbReference type="NCBI Taxonomy" id="68775"/>
    <lineage>
        <taxon>Eukaryota</taxon>
        <taxon>Fungi</taxon>
        <taxon>Dikarya</taxon>
        <taxon>Basidiomycota</taxon>
        <taxon>Agaricomycotina</taxon>
        <taxon>Agaricomycetes</taxon>
        <taxon>Agaricomycetidae</taxon>
        <taxon>Agaricales</taxon>
        <taxon>Agaricineae</taxon>
        <taxon>Nidulariaceae</taxon>
        <taxon>Crucibulum</taxon>
    </lineage>
</organism>
<dbReference type="InterPro" id="IPR040144">
    <property type="entry name" value="RAP1GDS1"/>
</dbReference>
<evidence type="ECO:0000313" key="2">
    <source>
        <dbReference type="Proteomes" id="UP000308652"/>
    </source>
</evidence>
<accession>A0A5C3MDB0</accession>
<dbReference type="PANTHER" id="PTHR10957">
    <property type="entry name" value="RAP1 GTPASE-GDP DISSOCIATION STIMULATOR 1"/>
    <property type="match status" value="1"/>
</dbReference>
<evidence type="ECO:0000313" key="1">
    <source>
        <dbReference type="EMBL" id="TFK42625.1"/>
    </source>
</evidence>